<dbReference type="AlphaFoldDB" id="A0A9D7IH02"/>
<accession>A0A9D7IH02</accession>
<sequence>MIKLPSSILQLRRRHLFGDADPSTTVVRGGYIQGQDYLRLVGLIDAASDADELLNAASKVKNGVLPGDALFAALEKASTR</sequence>
<evidence type="ECO:0000313" key="2">
    <source>
        <dbReference type="Proteomes" id="UP000886602"/>
    </source>
</evidence>
<comment type="caution">
    <text evidence="1">The sequence shown here is derived from an EMBL/GenBank/DDBJ whole genome shotgun (WGS) entry which is preliminary data.</text>
</comment>
<gene>
    <name evidence="1" type="ORF">IPJ48_05095</name>
</gene>
<name>A0A9D7IH02_9RHOO</name>
<evidence type="ECO:0000313" key="1">
    <source>
        <dbReference type="EMBL" id="MBK7422509.1"/>
    </source>
</evidence>
<dbReference type="EMBL" id="JADJNC010000007">
    <property type="protein sequence ID" value="MBK7422509.1"/>
    <property type="molecule type" value="Genomic_DNA"/>
</dbReference>
<protein>
    <submittedName>
        <fullName evidence="1">Uncharacterized protein</fullName>
    </submittedName>
</protein>
<reference evidence="1" key="1">
    <citation type="submission" date="2020-10" db="EMBL/GenBank/DDBJ databases">
        <title>Connecting structure to function with the recovery of over 1000 high-quality activated sludge metagenome-assembled genomes encoding full-length rRNA genes using long-read sequencing.</title>
        <authorList>
            <person name="Singleton C.M."/>
            <person name="Petriglieri F."/>
            <person name="Kristensen J.M."/>
            <person name="Kirkegaard R.H."/>
            <person name="Michaelsen T.Y."/>
            <person name="Andersen M.H."/>
            <person name="Karst S.M."/>
            <person name="Dueholm M.S."/>
            <person name="Nielsen P.H."/>
            <person name="Albertsen M."/>
        </authorList>
    </citation>
    <scope>NUCLEOTIDE SEQUENCE</scope>
    <source>
        <strain evidence="1">EsbW_18-Q3-R4-48_MAXAC.044</strain>
    </source>
</reference>
<organism evidence="1 2">
    <name type="scientific">Candidatus Propionivibrio dominans</name>
    <dbReference type="NCBI Taxonomy" id="2954373"/>
    <lineage>
        <taxon>Bacteria</taxon>
        <taxon>Pseudomonadati</taxon>
        <taxon>Pseudomonadota</taxon>
        <taxon>Betaproteobacteria</taxon>
        <taxon>Rhodocyclales</taxon>
        <taxon>Rhodocyclaceae</taxon>
        <taxon>Propionivibrio</taxon>
    </lineage>
</organism>
<dbReference type="Proteomes" id="UP000886602">
    <property type="component" value="Unassembled WGS sequence"/>
</dbReference>
<proteinExistence type="predicted"/>